<dbReference type="AlphaFoldDB" id="A0A978UCB9"/>
<organism evidence="4 5">
    <name type="scientific">Ziziphus jujuba var. spinosa</name>
    <dbReference type="NCBI Taxonomy" id="714518"/>
    <lineage>
        <taxon>Eukaryota</taxon>
        <taxon>Viridiplantae</taxon>
        <taxon>Streptophyta</taxon>
        <taxon>Embryophyta</taxon>
        <taxon>Tracheophyta</taxon>
        <taxon>Spermatophyta</taxon>
        <taxon>Magnoliopsida</taxon>
        <taxon>eudicotyledons</taxon>
        <taxon>Gunneridae</taxon>
        <taxon>Pentapetalae</taxon>
        <taxon>rosids</taxon>
        <taxon>fabids</taxon>
        <taxon>Rosales</taxon>
        <taxon>Rhamnaceae</taxon>
        <taxon>Paliureae</taxon>
        <taxon>Ziziphus</taxon>
    </lineage>
</organism>
<dbReference type="Pfam" id="PF03108">
    <property type="entry name" value="DBD_Tnp_Mut"/>
    <property type="match status" value="1"/>
</dbReference>
<comment type="caution">
    <text evidence="4">The sequence shown here is derived from an EMBL/GenBank/DDBJ whole genome shotgun (WGS) entry which is preliminary data.</text>
</comment>
<protein>
    <recommendedName>
        <fullName evidence="6">Transposase MuDR plant domain-containing protein</fullName>
    </recommendedName>
</protein>
<dbReference type="Proteomes" id="UP000813462">
    <property type="component" value="Unassembled WGS sequence"/>
</dbReference>
<dbReference type="InterPro" id="IPR058594">
    <property type="entry name" value="PB1-like_dom_pln"/>
</dbReference>
<name>A0A978UCB9_ZIZJJ</name>
<accession>A0A978UCB9</accession>
<feature type="compositionally biased region" description="Low complexity" evidence="1">
    <location>
        <begin position="209"/>
        <end position="219"/>
    </location>
</feature>
<evidence type="ECO:0000259" key="3">
    <source>
        <dbReference type="Pfam" id="PF26130"/>
    </source>
</evidence>
<evidence type="ECO:0000256" key="1">
    <source>
        <dbReference type="SAM" id="MobiDB-lite"/>
    </source>
</evidence>
<feature type="region of interest" description="Disordered" evidence="1">
    <location>
        <begin position="176"/>
        <end position="241"/>
    </location>
</feature>
<gene>
    <name evidence="4" type="ORF">FEM48_Zijuj12G0088200</name>
</gene>
<feature type="domain" description="Transposase MuDR plant" evidence="2">
    <location>
        <begin position="283"/>
        <end position="343"/>
    </location>
</feature>
<dbReference type="Pfam" id="PF26130">
    <property type="entry name" value="PB1-like"/>
    <property type="match status" value="1"/>
</dbReference>
<feature type="compositionally biased region" description="Basic and acidic residues" evidence="1">
    <location>
        <begin position="187"/>
        <end position="197"/>
    </location>
</feature>
<evidence type="ECO:0008006" key="6">
    <source>
        <dbReference type="Google" id="ProtNLM"/>
    </source>
</evidence>
<feature type="domain" description="PB1-like" evidence="3">
    <location>
        <begin position="70"/>
        <end position="144"/>
    </location>
</feature>
<dbReference type="InterPro" id="IPR004332">
    <property type="entry name" value="Transposase_MuDR"/>
</dbReference>
<evidence type="ECO:0000313" key="4">
    <source>
        <dbReference type="EMBL" id="KAH7512412.1"/>
    </source>
</evidence>
<reference evidence="4" key="1">
    <citation type="journal article" date="2021" name="Front. Plant Sci.">
        <title>Chromosome-Scale Genome Assembly for Chinese Sour Jujube and Insights Into Its Genome Evolution and Domestication Signature.</title>
        <authorList>
            <person name="Shen L.-Y."/>
            <person name="Luo H."/>
            <person name="Wang X.-L."/>
            <person name="Wang X.-M."/>
            <person name="Qiu X.-J."/>
            <person name="Liu H."/>
            <person name="Zhou S.-S."/>
            <person name="Jia K.-H."/>
            <person name="Nie S."/>
            <person name="Bao Y.-T."/>
            <person name="Zhang R.-G."/>
            <person name="Yun Q.-Z."/>
            <person name="Chai Y.-H."/>
            <person name="Lu J.-Y."/>
            <person name="Li Y."/>
            <person name="Zhao S.-W."/>
            <person name="Mao J.-F."/>
            <person name="Jia S.-G."/>
            <person name="Mao Y.-M."/>
        </authorList>
    </citation>
    <scope>NUCLEOTIDE SEQUENCE</scope>
    <source>
        <strain evidence="4">AT0</strain>
        <tissue evidence="4">Leaf</tissue>
    </source>
</reference>
<dbReference type="EMBL" id="JAEACU010000012">
    <property type="protein sequence ID" value="KAH7512412.1"/>
    <property type="molecule type" value="Genomic_DNA"/>
</dbReference>
<evidence type="ECO:0000259" key="2">
    <source>
        <dbReference type="Pfam" id="PF03108"/>
    </source>
</evidence>
<evidence type="ECO:0000313" key="5">
    <source>
        <dbReference type="Proteomes" id="UP000813462"/>
    </source>
</evidence>
<sequence length="343" mass="37739">MGHLSNGPASEVLPSSGYGVWKVKLMIDTKQVEETFSKQGNTKALIEKMRMVTSSASLKPRHAKSFRDGGGKARIFEKFDPDTANIIYLRDMVKEMGYNKFKLCYLQSHSILQWGVKPLETDGDALKLAELGSKHGAIDVYIEHKDIDGNEQADGAVQSPLDEPVLSPLDETIDSLLNSPIDEPVDDETKRVNDARKNVRNCAGRKNRSNGAGSSSANAKDGHAKGSNEETVGVAPASGYKNGKSMGEVHWDSDELVSLASSNKDRDTLTIPTYSSMGDQLELYVGMKFSSQAAFREYLVDFTLKGGYNNKFIKSASRRITTVCEGACPWRLHASNMKREETF</sequence>
<proteinExistence type="predicted"/>